<name>A0AA38P1V6_9AGAR</name>
<gene>
    <name evidence="1" type="ORF">F5878DRAFT_644900</name>
</gene>
<protein>
    <submittedName>
        <fullName evidence="1">Uncharacterized protein</fullName>
    </submittedName>
</protein>
<dbReference type="EMBL" id="MU806492">
    <property type="protein sequence ID" value="KAJ3834729.1"/>
    <property type="molecule type" value="Genomic_DNA"/>
</dbReference>
<keyword evidence="2" id="KW-1185">Reference proteome</keyword>
<sequence>MLAQDRFRTRAHECVGVCTTVGIENKTRKTHWEERKRIRFQGRSKAQFKSKPREKTGIVDMRISKPAEVHSFGLSYERLDTRTMKVSKGTKDIEEDDTKSFERHVHSKIGIDSRFSLPAFDPRSEQGLGLSQGWTMDSAVVICDTYIKSDIPPLLISIFSYSPSPLPVPILVTADRTKPNRNPVLSPPLPGPFLRPFNIIEVSIFFGGRELELCRRTPIFRAKFVANRDRQTQQGKDVRSSVMKEAFNAVVIFDGPLFKIRDLRPLPLPLPTSHNLLVNVNTKGAILNWEPGISRSSAPFSITRP</sequence>
<proteinExistence type="predicted"/>
<reference evidence="1" key="1">
    <citation type="submission" date="2022-08" db="EMBL/GenBank/DDBJ databases">
        <authorList>
            <consortium name="DOE Joint Genome Institute"/>
            <person name="Min B."/>
            <person name="Riley R."/>
            <person name="Sierra-Patev S."/>
            <person name="Naranjo-Ortiz M."/>
            <person name="Looney B."/>
            <person name="Konkel Z."/>
            <person name="Slot J.C."/>
            <person name="Sakamoto Y."/>
            <person name="Steenwyk J.L."/>
            <person name="Rokas A."/>
            <person name="Carro J."/>
            <person name="Camarero S."/>
            <person name="Ferreira P."/>
            <person name="Molpeceres G."/>
            <person name="Ruiz-Duenas F.J."/>
            <person name="Serrano A."/>
            <person name="Henrissat B."/>
            <person name="Drula E."/>
            <person name="Hughes K.W."/>
            <person name="Mata J.L."/>
            <person name="Ishikawa N.K."/>
            <person name="Vargas-Isla R."/>
            <person name="Ushijima S."/>
            <person name="Smith C.A."/>
            <person name="Ahrendt S."/>
            <person name="Andreopoulos W."/>
            <person name="He G."/>
            <person name="Labutti K."/>
            <person name="Lipzen A."/>
            <person name="Ng V."/>
            <person name="Sandor L."/>
            <person name="Barry K."/>
            <person name="Martinez A.T."/>
            <person name="Xiao Y."/>
            <person name="Gibbons J.G."/>
            <person name="Terashima K."/>
            <person name="Hibbett D.S."/>
            <person name="Grigoriev I.V."/>
        </authorList>
    </citation>
    <scope>NUCLEOTIDE SEQUENCE</scope>
    <source>
        <strain evidence="1">TFB9207</strain>
    </source>
</reference>
<comment type="caution">
    <text evidence="1">The sequence shown here is derived from an EMBL/GenBank/DDBJ whole genome shotgun (WGS) entry which is preliminary data.</text>
</comment>
<dbReference type="Proteomes" id="UP001163846">
    <property type="component" value="Unassembled WGS sequence"/>
</dbReference>
<organism evidence="1 2">
    <name type="scientific">Lentinula raphanica</name>
    <dbReference type="NCBI Taxonomy" id="153919"/>
    <lineage>
        <taxon>Eukaryota</taxon>
        <taxon>Fungi</taxon>
        <taxon>Dikarya</taxon>
        <taxon>Basidiomycota</taxon>
        <taxon>Agaricomycotina</taxon>
        <taxon>Agaricomycetes</taxon>
        <taxon>Agaricomycetidae</taxon>
        <taxon>Agaricales</taxon>
        <taxon>Marasmiineae</taxon>
        <taxon>Omphalotaceae</taxon>
        <taxon>Lentinula</taxon>
    </lineage>
</organism>
<evidence type="ECO:0000313" key="1">
    <source>
        <dbReference type="EMBL" id="KAJ3834729.1"/>
    </source>
</evidence>
<accession>A0AA38P1V6</accession>
<dbReference type="AlphaFoldDB" id="A0AA38P1V6"/>
<evidence type="ECO:0000313" key="2">
    <source>
        <dbReference type="Proteomes" id="UP001163846"/>
    </source>
</evidence>